<dbReference type="EMBL" id="FCON02000100">
    <property type="protein sequence ID" value="SAL81183.1"/>
    <property type="molecule type" value="Genomic_DNA"/>
</dbReference>
<dbReference type="Pfam" id="PF21643">
    <property type="entry name" value="T6SS_Tsi2-like"/>
    <property type="match status" value="1"/>
</dbReference>
<evidence type="ECO:0000313" key="2">
    <source>
        <dbReference type="Proteomes" id="UP000054770"/>
    </source>
</evidence>
<dbReference type="RefSeq" id="WP_087648024.1">
    <property type="nucleotide sequence ID" value="NZ_FCON02000100.1"/>
</dbReference>
<dbReference type="AlphaFoldDB" id="A0A158KKA8"/>
<evidence type="ECO:0000313" key="1">
    <source>
        <dbReference type="EMBL" id="SAL81183.1"/>
    </source>
</evidence>
<reference evidence="1" key="1">
    <citation type="submission" date="2016-01" db="EMBL/GenBank/DDBJ databases">
        <authorList>
            <person name="Peeters C."/>
        </authorList>
    </citation>
    <scope>NUCLEOTIDE SEQUENCE [LARGE SCALE GENOMIC DNA]</scope>
    <source>
        <strain evidence="1">LMG 22940</strain>
    </source>
</reference>
<organism evidence="1 2">
    <name type="scientific">Caballeronia choica</name>
    <dbReference type="NCBI Taxonomy" id="326476"/>
    <lineage>
        <taxon>Bacteria</taxon>
        <taxon>Pseudomonadati</taxon>
        <taxon>Pseudomonadota</taxon>
        <taxon>Betaproteobacteria</taxon>
        <taxon>Burkholderiales</taxon>
        <taxon>Burkholderiaceae</taxon>
        <taxon>Caballeronia</taxon>
    </lineage>
</organism>
<accession>A0A158KKA8</accession>
<dbReference type="Gene3D" id="1.10.287.2500">
    <property type="match status" value="1"/>
</dbReference>
<gene>
    <name evidence="1" type="ORF">AWB68_06051</name>
</gene>
<protein>
    <submittedName>
        <fullName evidence="1">Uncharacterized protein</fullName>
    </submittedName>
</protein>
<dbReference type="InterPro" id="IPR049070">
    <property type="entry name" value="T6SS_Tsi2-like"/>
</dbReference>
<keyword evidence="2" id="KW-1185">Reference proteome</keyword>
<name>A0A158KKA8_9BURK</name>
<dbReference type="Proteomes" id="UP000054770">
    <property type="component" value="Unassembled WGS sequence"/>
</dbReference>
<dbReference type="InterPro" id="IPR053756">
    <property type="entry name" value="Toxin_immunity_effector"/>
</dbReference>
<proteinExistence type="predicted"/>
<sequence>MPDVSGNTLLMAIQAVQDAMKILETRLDDPEVDPLDDTEMLLAYTRAAVELRQAYEIARLNTSNLPPYETLVPPQGEA</sequence>
<comment type="caution">
    <text evidence="1">The sequence shown here is derived from an EMBL/GenBank/DDBJ whole genome shotgun (WGS) entry which is preliminary data.</text>
</comment>
<dbReference type="OrthoDB" id="7867174at2"/>